<evidence type="ECO:0000313" key="2">
    <source>
        <dbReference type="Proteomes" id="UP001161757"/>
    </source>
</evidence>
<name>A0AAN6ETD1_EXODE</name>
<dbReference type="InterPro" id="IPR053221">
    <property type="entry name" value="Burnettramic_acid_biosynth"/>
</dbReference>
<dbReference type="PANTHER" id="PTHR38887">
    <property type="entry name" value="CHROMOSOME 21, WHOLE GENOME SHOTGUN SEQUENCE"/>
    <property type="match status" value="1"/>
</dbReference>
<sequence length="179" mass="19915">MLPEGAPLVYPAFDMVLSSKAVTKTKSGANIKSLVIQEYLDRRAQAEFMHEDPGSKLSTMIPPEPKKPVNRFADPNHPVNSGSIFGLVTGGTWDPVAQGRIRRAEDKAKRNGEPPLTAEERHDAYMGRKVRGRVTGTPSKQLPIISKSLKKDVLYLAIVNLPTEEDLERVQKELERKDD</sequence>
<accession>A0AAN6ETD1</accession>
<reference evidence="1" key="1">
    <citation type="submission" date="2023-01" db="EMBL/GenBank/DDBJ databases">
        <title>Exophiala dermititidis isolated from Cystic Fibrosis Patient.</title>
        <authorList>
            <person name="Kurbessoian T."/>
            <person name="Crocker A."/>
            <person name="Murante D."/>
            <person name="Hogan D.A."/>
            <person name="Stajich J.E."/>
        </authorList>
    </citation>
    <scope>NUCLEOTIDE SEQUENCE</scope>
    <source>
        <strain evidence="1">Ex8</strain>
    </source>
</reference>
<gene>
    <name evidence="1" type="ORF">HRR80_004956</name>
</gene>
<protein>
    <submittedName>
        <fullName evidence="1">Uncharacterized protein</fullName>
    </submittedName>
</protein>
<evidence type="ECO:0000313" key="1">
    <source>
        <dbReference type="EMBL" id="KAJ8990893.1"/>
    </source>
</evidence>
<dbReference type="Proteomes" id="UP001161757">
    <property type="component" value="Unassembled WGS sequence"/>
</dbReference>
<proteinExistence type="predicted"/>
<dbReference type="EMBL" id="JAJGCB010000009">
    <property type="protein sequence ID" value="KAJ8990893.1"/>
    <property type="molecule type" value="Genomic_DNA"/>
</dbReference>
<dbReference type="AlphaFoldDB" id="A0AAN6ETD1"/>
<comment type="caution">
    <text evidence="1">The sequence shown here is derived from an EMBL/GenBank/DDBJ whole genome shotgun (WGS) entry which is preliminary data.</text>
</comment>
<dbReference type="PANTHER" id="PTHR38887:SF1">
    <property type="entry name" value="RAS MODIFICATION PROTEIN ERF4"/>
    <property type="match status" value="1"/>
</dbReference>
<organism evidence="1 2">
    <name type="scientific">Exophiala dermatitidis</name>
    <name type="common">Black yeast-like fungus</name>
    <name type="synonym">Wangiella dermatitidis</name>
    <dbReference type="NCBI Taxonomy" id="5970"/>
    <lineage>
        <taxon>Eukaryota</taxon>
        <taxon>Fungi</taxon>
        <taxon>Dikarya</taxon>
        <taxon>Ascomycota</taxon>
        <taxon>Pezizomycotina</taxon>
        <taxon>Eurotiomycetes</taxon>
        <taxon>Chaetothyriomycetidae</taxon>
        <taxon>Chaetothyriales</taxon>
        <taxon>Herpotrichiellaceae</taxon>
        <taxon>Exophiala</taxon>
    </lineage>
</organism>